<evidence type="ECO:0000313" key="2">
    <source>
        <dbReference type="EMBL" id="MBA0734446.1"/>
    </source>
</evidence>
<name>A0A7J9BDV0_GOSGO</name>
<feature type="compositionally biased region" description="Polar residues" evidence="1">
    <location>
        <begin position="143"/>
        <end position="155"/>
    </location>
</feature>
<proteinExistence type="predicted"/>
<dbReference type="EMBL" id="JABEZY010000002">
    <property type="protein sequence ID" value="MBA0734446.1"/>
    <property type="molecule type" value="Genomic_DNA"/>
</dbReference>
<evidence type="ECO:0000256" key="1">
    <source>
        <dbReference type="SAM" id="MobiDB-lite"/>
    </source>
</evidence>
<keyword evidence="3" id="KW-1185">Reference proteome</keyword>
<sequence length="155" mass="17369">MQFICTRLYPALDTNNVNVFTASLLYSLQRKRICVGTWINQQLKYCIVGSKVGIYFLHLVIGLAWRSCPPGRFTIPFAASSMIPFSTNSKSFIGSRFNQSSDSSMDNEDEEEEVEEEEVEEEGSTEGKAPNDEVIEDDDMTPYANTTETCSASHV</sequence>
<reference evidence="2 3" key="1">
    <citation type="journal article" date="2019" name="Genome Biol. Evol.">
        <title>Insights into the evolution of the New World diploid cottons (Gossypium, subgenus Houzingenia) based on genome sequencing.</title>
        <authorList>
            <person name="Grover C.E."/>
            <person name="Arick M.A. 2nd"/>
            <person name="Thrash A."/>
            <person name="Conover J.L."/>
            <person name="Sanders W.S."/>
            <person name="Peterson D.G."/>
            <person name="Frelichowski J.E."/>
            <person name="Scheffler J.A."/>
            <person name="Scheffler B.E."/>
            <person name="Wendel J.F."/>
        </authorList>
    </citation>
    <scope>NUCLEOTIDE SEQUENCE [LARGE SCALE GENOMIC DNA]</scope>
    <source>
        <strain evidence="2">5</strain>
        <tissue evidence="2">Leaf</tissue>
    </source>
</reference>
<protein>
    <submittedName>
        <fullName evidence="2">Uncharacterized protein</fullName>
    </submittedName>
</protein>
<feature type="compositionally biased region" description="Acidic residues" evidence="1">
    <location>
        <begin position="105"/>
        <end position="124"/>
    </location>
</feature>
<dbReference type="AlphaFoldDB" id="A0A7J9BDV0"/>
<accession>A0A7J9BDV0</accession>
<gene>
    <name evidence="2" type="ORF">Gogos_018351</name>
</gene>
<evidence type="ECO:0000313" key="3">
    <source>
        <dbReference type="Proteomes" id="UP000593579"/>
    </source>
</evidence>
<dbReference type="Proteomes" id="UP000593579">
    <property type="component" value="Unassembled WGS sequence"/>
</dbReference>
<feature type="region of interest" description="Disordered" evidence="1">
    <location>
        <begin position="96"/>
        <end position="155"/>
    </location>
</feature>
<comment type="caution">
    <text evidence="2">The sequence shown here is derived from an EMBL/GenBank/DDBJ whole genome shotgun (WGS) entry which is preliminary data.</text>
</comment>
<organism evidence="2 3">
    <name type="scientific">Gossypium gossypioides</name>
    <name type="common">Mexican cotton</name>
    <name type="synonym">Selera gossypioides</name>
    <dbReference type="NCBI Taxonomy" id="34282"/>
    <lineage>
        <taxon>Eukaryota</taxon>
        <taxon>Viridiplantae</taxon>
        <taxon>Streptophyta</taxon>
        <taxon>Embryophyta</taxon>
        <taxon>Tracheophyta</taxon>
        <taxon>Spermatophyta</taxon>
        <taxon>Magnoliopsida</taxon>
        <taxon>eudicotyledons</taxon>
        <taxon>Gunneridae</taxon>
        <taxon>Pentapetalae</taxon>
        <taxon>rosids</taxon>
        <taxon>malvids</taxon>
        <taxon>Malvales</taxon>
        <taxon>Malvaceae</taxon>
        <taxon>Malvoideae</taxon>
        <taxon>Gossypium</taxon>
    </lineage>
</organism>